<dbReference type="GO" id="GO:0043137">
    <property type="term" value="P:DNA replication, removal of RNA primer"/>
    <property type="evidence" value="ECO:0007669"/>
    <property type="project" value="TreeGrafter"/>
</dbReference>
<keyword evidence="14" id="KW-1185">Reference proteome</keyword>
<comment type="function">
    <text evidence="3">Endonuclease that specifically degrades the RNA of RNA-DNA hybrids.</text>
</comment>
<evidence type="ECO:0000256" key="8">
    <source>
        <dbReference type="ARBA" id="ARBA00022723"/>
    </source>
</evidence>
<evidence type="ECO:0000313" key="13">
    <source>
        <dbReference type="EMBL" id="QBF83744.1"/>
    </source>
</evidence>
<evidence type="ECO:0000313" key="14">
    <source>
        <dbReference type="Proteomes" id="UP000291106"/>
    </source>
</evidence>
<dbReference type="FunFam" id="3.40.970.10:FF:000002">
    <property type="entry name" value="Ribonuclease H"/>
    <property type="match status" value="1"/>
</dbReference>
<evidence type="ECO:0000256" key="5">
    <source>
        <dbReference type="ARBA" id="ARBA00012180"/>
    </source>
</evidence>
<organism evidence="13 14">
    <name type="scientific">Shewanella maritima</name>
    <dbReference type="NCBI Taxonomy" id="2520507"/>
    <lineage>
        <taxon>Bacteria</taxon>
        <taxon>Pseudomonadati</taxon>
        <taxon>Pseudomonadota</taxon>
        <taxon>Gammaproteobacteria</taxon>
        <taxon>Alteromonadales</taxon>
        <taxon>Shewanellaceae</taxon>
        <taxon>Shewanella</taxon>
    </lineage>
</organism>
<dbReference type="PIRSF" id="PIRSF036852">
    <property type="entry name" value="Ribonuclease_H1_euk"/>
    <property type="match status" value="1"/>
</dbReference>
<proteinExistence type="inferred from homology"/>
<name>A0A411PJR4_9GAMM</name>
<dbReference type="InterPro" id="IPR050092">
    <property type="entry name" value="RNase_H"/>
</dbReference>
<dbReference type="Pfam" id="PF00075">
    <property type="entry name" value="RNase_H"/>
    <property type="match status" value="1"/>
</dbReference>
<evidence type="ECO:0000256" key="10">
    <source>
        <dbReference type="ARBA" id="ARBA00022801"/>
    </source>
</evidence>
<comment type="catalytic activity">
    <reaction evidence="1">
        <text>Endonucleolytic cleavage to 5'-phosphomonoester.</text>
        <dbReference type="EC" id="3.1.26.4"/>
    </reaction>
</comment>
<evidence type="ECO:0000256" key="11">
    <source>
        <dbReference type="ARBA" id="ARBA00022842"/>
    </source>
</evidence>
<evidence type="ECO:0000256" key="9">
    <source>
        <dbReference type="ARBA" id="ARBA00022759"/>
    </source>
</evidence>
<gene>
    <name evidence="13" type="ORF">EXU30_14360</name>
</gene>
<dbReference type="PANTHER" id="PTHR10642">
    <property type="entry name" value="RIBONUCLEASE H1"/>
    <property type="match status" value="1"/>
</dbReference>
<dbReference type="PANTHER" id="PTHR10642:SF26">
    <property type="entry name" value="RIBONUCLEASE H1"/>
    <property type="match status" value="1"/>
</dbReference>
<dbReference type="GO" id="GO:0003676">
    <property type="term" value="F:nucleic acid binding"/>
    <property type="evidence" value="ECO:0007669"/>
    <property type="project" value="InterPro"/>
</dbReference>
<dbReference type="EMBL" id="CP036200">
    <property type="protein sequence ID" value="QBF83744.1"/>
    <property type="molecule type" value="Genomic_DNA"/>
</dbReference>
<sequence>MAKKFYVVWQGRKPGIYDNWNEAKAQVDKFAGAKYKSFPSFAEAKAAFGQAADKSIGQASKAVKPSAAKSKAGVSEHQVVLGQYDVVLYTDGGCDPNPGQAGSGVAEYQSGVLTNLWYGLYNPNGTNNTAELNALTQALQMAQQASAQGKSVKIFSDSQYSINCISNWAYGWKAKGWTRKGGEIANLELIQQAHELYDSLKDAIELEHVAAHVGIEGNELADRMSIYAVDQTELDFVALPQPIDVSAVLALRAG</sequence>
<keyword evidence="8" id="KW-0479">Metal-binding</keyword>
<dbReference type="Pfam" id="PF01693">
    <property type="entry name" value="Cauli_VI"/>
    <property type="match status" value="1"/>
</dbReference>
<dbReference type="InterPro" id="IPR009027">
    <property type="entry name" value="Ribosomal_bL9/RNase_H1_N"/>
</dbReference>
<keyword evidence="11" id="KW-0460">Magnesium</keyword>
<dbReference type="SUPFAM" id="SSF53098">
    <property type="entry name" value="Ribonuclease H-like"/>
    <property type="match status" value="1"/>
</dbReference>
<dbReference type="InterPro" id="IPR037056">
    <property type="entry name" value="RNase_H1_N_sf"/>
</dbReference>
<dbReference type="RefSeq" id="WP_130601163.1">
    <property type="nucleotide sequence ID" value="NZ_CP036200.1"/>
</dbReference>
<dbReference type="Proteomes" id="UP000291106">
    <property type="component" value="Chromosome"/>
</dbReference>
<dbReference type="KEGG" id="smai:EXU30_14360"/>
<keyword evidence="7" id="KW-0540">Nuclease</keyword>
<feature type="domain" description="RNase H type-1" evidence="12">
    <location>
        <begin position="82"/>
        <end position="230"/>
    </location>
</feature>
<comment type="cofactor">
    <cofactor evidence="2">
        <name>Mg(2+)</name>
        <dbReference type="ChEBI" id="CHEBI:18420"/>
    </cofactor>
</comment>
<dbReference type="Gene3D" id="3.30.420.10">
    <property type="entry name" value="Ribonuclease H-like superfamily/Ribonuclease H"/>
    <property type="match status" value="1"/>
</dbReference>
<keyword evidence="10" id="KW-0378">Hydrolase</keyword>
<dbReference type="Gene3D" id="3.40.970.10">
    <property type="entry name" value="Ribonuclease H1, N-terminal domain"/>
    <property type="match status" value="1"/>
</dbReference>
<dbReference type="CDD" id="cd09280">
    <property type="entry name" value="RNase_HI_eukaryote_like"/>
    <property type="match status" value="1"/>
</dbReference>
<dbReference type="InterPro" id="IPR012337">
    <property type="entry name" value="RNaseH-like_sf"/>
</dbReference>
<dbReference type="InterPro" id="IPR011320">
    <property type="entry name" value="RNase_H1_N"/>
</dbReference>
<dbReference type="OrthoDB" id="7845843at2"/>
<dbReference type="PROSITE" id="PS50879">
    <property type="entry name" value="RNASE_H_1"/>
    <property type="match status" value="1"/>
</dbReference>
<reference evidence="13 14" key="1">
    <citation type="submission" date="2019-02" db="EMBL/GenBank/DDBJ databases">
        <title>Shewanella sp. D4-2 isolated from Dokdo Island.</title>
        <authorList>
            <person name="Baek K."/>
        </authorList>
    </citation>
    <scope>NUCLEOTIDE SEQUENCE [LARGE SCALE GENOMIC DNA]</scope>
    <source>
        <strain evidence="13 14">D4-2</strain>
    </source>
</reference>
<evidence type="ECO:0000256" key="4">
    <source>
        <dbReference type="ARBA" id="ARBA00005300"/>
    </source>
</evidence>
<dbReference type="GO" id="GO:0004523">
    <property type="term" value="F:RNA-DNA hybrid ribonuclease activity"/>
    <property type="evidence" value="ECO:0007669"/>
    <property type="project" value="UniProtKB-EC"/>
</dbReference>
<evidence type="ECO:0000256" key="3">
    <source>
        <dbReference type="ARBA" id="ARBA00004065"/>
    </source>
</evidence>
<evidence type="ECO:0000256" key="1">
    <source>
        <dbReference type="ARBA" id="ARBA00000077"/>
    </source>
</evidence>
<dbReference type="AlphaFoldDB" id="A0A411PJR4"/>
<evidence type="ECO:0000259" key="12">
    <source>
        <dbReference type="PROSITE" id="PS50879"/>
    </source>
</evidence>
<dbReference type="InterPro" id="IPR017067">
    <property type="entry name" value="RNase_H1_euk"/>
</dbReference>
<evidence type="ECO:0000256" key="7">
    <source>
        <dbReference type="ARBA" id="ARBA00022722"/>
    </source>
</evidence>
<evidence type="ECO:0000256" key="2">
    <source>
        <dbReference type="ARBA" id="ARBA00001946"/>
    </source>
</evidence>
<evidence type="ECO:0000256" key="6">
    <source>
        <dbReference type="ARBA" id="ARBA00017721"/>
    </source>
</evidence>
<comment type="similarity">
    <text evidence="4">Belongs to the RNase H family.</text>
</comment>
<dbReference type="InterPro" id="IPR036397">
    <property type="entry name" value="RNaseH_sf"/>
</dbReference>
<dbReference type="GO" id="GO:0000287">
    <property type="term" value="F:magnesium ion binding"/>
    <property type="evidence" value="ECO:0007669"/>
    <property type="project" value="InterPro"/>
</dbReference>
<keyword evidence="9" id="KW-0255">Endonuclease</keyword>
<dbReference type="InterPro" id="IPR002156">
    <property type="entry name" value="RNaseH_domain"/>
</dbReference>
<accession>A0A411PJR4</accession>
<dbReference type="EC" id="3.1.26.4" evidence="5"/>
<protein>
    <recommendedName>
        <fullName evidence="6">Ribonuclease H</fullName>
        <ecNumber evidence="5">3.1.26.4</ecNumber>
    </recommendedName>
</protein>
<dbReference type="SUPFAM" id="SSF55658">
    <property type="entry name" value="L9 N-domain-like"/>
    <property type="match status" value="1"/>
</dbReference>